<dbReference type="AlphaFoldDB" id="A0A1I8AGD6"/>
<dbReference type="Proteomes" id="UP000095287">
    <property type="component" value="Unplaced"/>
</dbReference>
<dbReference type="WBParaSite" id="L893_g5211.t1">
    <property type="protein sequence ID" value="L893_g5211.t1"/>
    <property type="gene ID" value="L893_g5211"/>
</dbReference>
<reference evidence="3" key="1">
    <citation type="submission" date="2016-11" db="UniProtKB">
        <authorList>
            <consortium name="WormBaseParasite"/>
        </authorList>
    </citation>
    <scope>IDENTIFICATION</scope>
</reference>
<keyword evidence="2" id="KW-1185">Reference proteome</keyword>
<organism evidence="2 3">
    <name type="scientific">Steinernema glaseri</name>
    <dbReference type="NCBI Taxonomy" id="37863"/>
    <lineage>
        <taxon>Eukaryota</taxon>
        <taxon>Metazoa</taxon>
        <taxon>Ecdysozoa</taxon>
        <taxon>Nematoda</taxon>
        <taxon>Chromadorea</taxon>
        <taxon>Rhabditida</taxon>
        <taxon>Tylenchina</taxon>
        <taxon>Panagrolaimomorpha</taxon>
        <taxon>Strongyloidoidea</taxon>
        <taxon>Steinernematidae</taxon>
        <taxon>Steinernema</taxon>
    </lineage>
</organism>
<accession>A0A1I8AGD6</accession>
<proteinExistence type="predicted"/>
<feature type="signal peptide" evidence="1">
    <location>
        <begin position="1"/>
        <end position="37"/>
    </location>
</feature>
<sequence>MTTQIQYLSTSGPPEMKSTVVVFALLLLLICAVATDAKAFFQAKADDFADFERDPYPTHTNCSYKKLFIFNVMACHE</sequence>
<feature type="chain" id="PRO_5009314692" evidence="1">
    <location>
        <begin position="38"/>
        <end position="77"/>
    </location>
</feature>
<keyword evidence="1" id="KW-0732">Signal</keyword>
<evidence type="ECO:0000256" key="1">
    <source>
        <dbReference type="SAM" id="SignalP"/>
    </source>
</evidence>
<name>A0A1I8AGD6_9BILA</name>
<evidence type="ECO:0000313" key="3">
    <source>
        <dbReference type="WBParaSite" id="L893_g5211.t1"/>
    </source>
</evidence>
<protein>
    <submittedName>
        <fullName evidence="3">Transmembrane protein</fullName>
    </submittedName>
</protein>
<evidence type="ECO:0000313" key="2">
    <source>
        <dbReference type="Proteomes" id="UP000095287"/>
    </source>
</evidence>